<dbReference type="Proteomes" id="UP001610818">
    <property type="component" value="Unassembled WGS sequence"/>
</dbReference>
<evidence type="ECO:0000313" key="1">
    <source>
        <dbReference type="EMBL" id="MFH8543856.1"/>
    </source>
</evidence>
<keyword evidence="2" id="KW-1185">Reference proteome</keyword>
<comment type="caution">
    <text evidence="1">The sequence shown here is derived from an EMBL/GenBank/DDBJ whole genome shotgun (WGS) entry which is preliminary data.</text>
</comment>
<protein>
    <submittedName>
        <fullName evidence="1">Uncharacterized protein</fullName>
    </submittedName>
</protein>
<accession>A0ABW7QKF3</accession>
<evidence type="ECO:0000313" key="2">
    <source>
        <dbReference type="Proteomes" id="UP001610818"/>
    </source>
</evidence>
<dbReference type="RefSeq" id="WP_397707082.1">
    <property type="nucleotide sequence ID" value="NZ_JBIRGN010000001.1"/>
</dbReference>
<proteinExistence type="predicted"/>
<sequence length="199" mass="20868">MALTKGMLLSYSDPLLGLVPVIVSFQYNPVNVTRVLTGPAAASAGAAAQPARETYALKLELDATDGLEKEGAITMAFGIGPRLAAIEMLMQPVGGQVLPRIPGASKGTAIPAGRLPLTLFVWGPGRITPVTLKSLTIQETAFDSALNPVHATADLGLTVLLKAELPKDDRLARLAADFYQGLREVKAVLQLPQMSELGG</sequence>
<name>A0ABW7QKF3_9ACTN</name>
<organism evidence="1 2">
    <name type="scientific">Streptomyces longisporoflavus</name>
    <dbReference type="NCBI Taxonomy" id="28044"/>
    <lineage>
        <taxon>Bacteria</taxon>
        <taxon>Bacillati</taxon>
        <taxon>Actinomycetota</taxon>
        <taxon>Actinomycetes</taxon>
        <taxon>Kitasatosporales</taxon>
        <taxon>Streptomycetaceae</taxon>
        <taxon>Streptomyces</taxon>
    </lineage>
</organism>
<gene>
    <name evidence="1" type="ORF">ACH4F9_02445</name>
</gene>
<reference evidence="1 2" key="1">
    <citation type="submission" date="2024-10" db="EMBL/GenBank/DDBJ databases">
        <title>The Natural Products Discovery Center: Release of the First 8490 Sequenced Strains for Exploring Actinobacteria Biosynthetic Diversity.</title>
        <authorList>
            <person name="Kalkreuter E."/>
            <person name="Kautsar S.A."/>
            <person name="Yang D."/>
            <person name="Bader C.D."/>
            <person name="Teijaro C.N."/>
            <person name="Fluegel L."/>
            <person name="Davis C.M."/>
            <person name="Simpson J.R."/>
            <person name="Lauterbach L."/>
            <person name="Steele A.D."/>
            <person name="Gui C."/>
            <person name="Meng S."/>
            <person name="Li G."/>
            <person name="Viehrig K."/>
            <person name="Ye F."/>
            <person name="Su P."/>
            <person name="Kiefer A.F."/>
            <person name="Nichols A."/>
            <person name="Cepeda A.J."/>
            <person name="Yan W."/>
            <person name="Fan B."/>
            <person name="Jiang Y."/>
            <person name="Adhikari A."/>
            <person name="Zheng C.-J."/>
            <person name="Schuster L."/>
            <person name="Cowan T.M."/>
            <person name="Smanski M.J."/>
            <person name="Chevrette M.G."/>
            <person name="De Carvalho L.P.S."/>
            <person name="Shen B."/>
        </authorList>
    </citation>
    <scope>NUCLEOTIDE SEQUENCE [LARGE SCALE GENOMIC DNA]</scope>
    <source>
        <strain evidence="1 2">NPDC017990</strain>
    </source>
</reference>
<dbReference type="EMBL" id="JBIRGQ010000001">
    <property type="protein sequence ID" value="MFH8543856.1"/>
    <property type="molecule type" value="Genomic_DNA"/>
</dbReference>